<comment type="caution">
    <text evidence="2">The sequence shown here is derived from an EMBL/GenBank/DDBJ whole genome shotgun (WGS) entry which is preliminary data.</text>
</comment>
<organism evidence="2 3">
    <name type="scientific">Aspergillus heteromorphus CBS 117.55</name>
    <dbReference type="NCBI Taxonomy" id="1448321"/>
    <lineage>
        <taxon>Eukaryota</taxon>
        <taxon>Fungi</taxon>
        <taxon>Dikarya</taxon>
        <taxon>Ascomycota</taxon>
        <taxon>Pezizomycotina</taxon>
        <taxon>Eurotiomycetes</taxon>
        <taxon>Eurotiomycetidae</taxon>
        <taxon>Eurotiales</taxon>
        <taxon>Aspergillaceae</taxon>
        <taxon>Aspergillus</taxon>
        <taxon>Aspergillus subgen. Circumdati</taxon>
    </lineage>
</organism>
<dbReference type="AlphaFoldDB" id="A0A317X178"/>
<name>A0A317X178_9EURO</name>
<protein>
    <submittedName>
        <fullName evidence="2">Uncharacterized protein</fullName>
    </submittedName>
</protein>
<keyword evidence="1" id="KW-0472">Membrane</keyword>
<accession>A0A317X178</accession>
<dbReference type="GeneID" id="37071113"/>
<dbReference type="RefSeq" id="XP_025404158.1">
    <property type="nucleotide sequence ID" value="XM_025548876.1"/>
</dbReference>
<feature type="transmembrane region" description="Helical" evidence="1">
    <location>
        <begin position="67"/>
        <end position="84"/>
    </location>
</feature>
<sequence length="121" mass="13578">MGLYLPTRRCKLGAKAWLGSFSCVFFLLDPREPLPRMVCGLQHLQAGVVYCVFLLPAPFTSFLQPHVLRGLLFACLILTGHWMFDSFFFPFSLLRNTVLGGVLEVFCCGDSSRLARCQLSV</sequence>
<dbReference type="VEuPathDB" id="FungiDB:BO70DRAFT_9552"/>
<gene>
    <name evidence="2" type="ORF">BO70DRAFT_9552</name>
</gene>
<feature type="transmembrane region" description="Helical" evidence="1">
    <location>
        <begin position="34"/>
        <end position="55"/>
    </location>
</feature>
<evidence type="ECO:0000313" key="3">
    <source>
        <dbReference type="Proteomes" id="UP000247233"/>
    </source>
</evidence>
<evidence type="ECO:0000256" key="1">
    <source>
        <dbReference type="SAM" id="Phobius"/>
    </source>
</evidence>
<keyword evidence="1" id="KW-0812">Transmembrane</keyword>
<evidence type="ECO:0000313" key="2">
    <source>
        <dbReference type="EMBL" id="PWY92419.1"/>
    </source>
</evidence>
<keyword evidence="3" id="KW-1185">Reference proteome</keyword>
<reference evidence="2 3" key="1">
    <citation type="submission" date="2016-12" db="EMBL/GenBank/DDBJ databases">
        <title>The genomes of Aspergillus section Nigri reveals drivers in fungal speciation.</title>
        <authorList>
            <consortium name="DOE Joint Genome Institute"/>
            <person name="Vesth T.C."/>
            <person name="Nybo J."/>
            <person name="Theobald S."/>
            <person name="Brandl J."/>
            <person name="Frisvad J.C."/>
            <person name="Nielsen K.F."/>
            <person name="Lyhne E.K."/>
            <person name="Kogle M.E."/>
            <person name="Kuo A."/>
            <person name="Riley R."/>
            <person name="Clum A."/>
            <person name="Nolan M."/>
            <person name="Lipzen A."/>
            <person name="Salamov A."/>
            <person name="Henrissat B."/>
            <person name="Wiebenga A."/>
            <person name="De Vries R.P."/>
            <person name="Grigoriev I.V."/>
            <person name="Mortensen U.H."/>
            <person name="Andersen M.R."/>
            <person name="Baker S.E."/>
        </authorList>
    </citation>
    <scope>NUCLEOTIDE SEQUENCE [LARGE SCALE GENOMIC DNA]</scope>
    <source>
        <strain evidence="2 3">CBS 117.55</strain>
    </source>
</reference>
<proteinExistence type="predicted"/>
<keyword evidence="1" id="KW-1133">Transmembrane helix</keyword>
<dbReference type="Proteomes" id="UP000247233">
    <property type="component" value="Unassembled WGS sequence"/>
</dbReference>
<dbReference type="EMBL" id="MSFL01000001">
    <property type="protein sequence ID" value="PWY92419.1"/>
    <property type="molecule type" value="Genomic_DNA"/>
</dbReference>
<feature type="transmembrane region" description="Helical" evidence="1">
    <location>
        <begin position="12"/>
        <end position="28"/>
    </location>
</feature>